<protein>
    <submittedName>
        <fullName evidence="1">Uncharacterized protein</fullName>
    </submittedName>
</protein>
<organism evidence="1 2">
    <name type="scientific">Paeniroseomonas aquatica</name>
    <dbReference type="NCBI Taxonomy" id="373043"/>
    <lineage>
        <taxon>Bacteria</taxon>
        <taxon>Pseudomonadati</taxon>
        <taxon>Pseudomonadota</taxon>
        <taxon>Alphaproteobacteria</taxon>
        <taxon>Acetobacterales</taxon>
        <taxon>Acetobacteraceae</taxon>
        <taxon>Paeniroseomonas</taxon>
    </lineage>
</organism>
<keyword evidence="2" id="KW-1185">Reference proteome</keyword>
<evidence type="ECO:0000313" key="1">
    <source>
        <dbReference type="EMBL" id="MDN3566281.1"/>
    </source>
</evidence>
<dbReference type="Proteomes" id="UP001529369">
    <property type="component" value="Unassembled WGS sequence"/>
</dbReference>
<proteinExistence type="predicted"/>
<reference evidence="2" key="1">
    <citation type="journal article" date="2019" name="Int. J. Syst. Evol. Microbiol.">
        <title>The Global Catalogue of Microorganisms (GCM) 10K type strain sequencing project: providing services to taxonomists for standard genome sequencing and annotation.</title>
        <authorList>
            <consortium name="The Broad Institute Genomics Platform"/>
            <consortium name="The Broad Institute Genome Sequencing Center for Infectious Disease"/>
            <person name="Wu L."/>
            <person name="Ma J."/>
        </authorList>
    </citation>
    <scope>NUCLEOTIDE SEQUENCE [LARGE SCALE GENOMIC DNA]</scope>
    <source>
        <strain evidence="2">CECT 7131</strain>
    </source>
</reference>
<comment type="caution">
    <text evidence="1">The sequence shown here is derived from an EMBL/GenBank/DDBJ whole genome shotgun (WGS) entry which is preliminary data.</text>
</comment>
<evidence type="ECO:0000313" key="2">
    <source>
        <dbReference type="Proteomes" id="UP001529369"/>
    </source>
</evidence>
<dbReference type="RefSeq" id="WP_290318189.1">
    <property type="nucleotide sequence ID" value="NZ_JAUFPN010000170.1"/>
</dbReference>
<name>A0ABT8AA27_9PROT</name>
<sequence>MVGWTRRKLLLGAALPFAFPEGDRLRLSNRALGWTVLRDREARPEAAETGMVLARVQRPVAPADRPGHLAASLRHFRPFRFGSLPAEAVVQLAGLPGRAIEAPAMGIGSRVPVMVHAVCLFAPRRSYLIIGSAPGVEWEALRPELLRVIEGFRPG</sequence>
<gene>
    <name evidence="1" type="ORF">QWZ14_18070</name>
</gene>
<accession>A0ABT8AA27</accession>
<dbReference type="EMBL" id="JAUFPN010000170">
    <property type="protein sequence ID" value="MDN3566281.1"/>
    <property type="molecule type" value="Genomic_DNA"/>
</dbReference>